<dbReference type="PROSITE" id="PS50213">
    <property type="entry name" value="FAS1"/>
    <property type="match status" value="2"/>
</dbReference>
<feature type="chain" id="PRO_5035449174" evidence="3">
    <location>
        <begin position="18"/>
        <end position="405"/>
    </location>
</feature>
<reference evidence="5" key="1">
    <citation type="journal article" date="2021" name="New Phytol.">
        <title>Evolutionary innovations through gain and loss of genes in the ectomycorrhizal Boletales.</title>
        <authorList>
            <person name="Wu G."/>
            <person name="Miyauchi S."/>
            <person name="Morin E."/>
            <person name="Kuo A."/>
            <person name="Drula E."/>
            <person name="Varga T."/>
            <person name="Kohler A."/>
            <person name="Feng B."/>
            <person name="Cao Y."/>
            <person name="Lipzen A."/>
            <person name="Daum C."/>
            <person name="Hundley H."/>
            <person name="Pangilinan J."/>
            <person name="Johnson J."/>
            <person name="Barry K."/>
            <person name="LaButti K."/>
            <person name="Ng V."/>
            <person name="Ahrendt S."/>
            <person name="Min B."/>
            <person name="Choi I.G."/>
            <person name="Park H."/>
            <person name="Plett J.M."/>
            <person name="Magnuson J."/>
            <person name="Spatafora J.W."/>
            <person name="Nagy L.G."/>
            <person name="Henrissat B."/>
            <person name="Grigoriev I.V."/>
            <person name="Yang Z.L."/>
            <person name="Xu J."/>
            <person name="Martin F.M."/>
        </authorList>
    </citation>
    <scope>NUCLEOTIDE SEQUENCE</scope>
    <source>
        <strain evidence="5">KKN 215</strain>
    </source>
</reference>
<dbReference type="SMART" id="SM00554">
    <property type="entry name" value="FAS1"/>
    <property type="match status" value="2"/>
</dbReference>
<dbReference type="OrthoDB" id="286301at2759"/>
<proteinExistence type="predicted"/>
<dbReference type="Pfam" id="PF02469">
    <property type="entry name" value="Fasciclin"/>
    <property type="match status" value="2"/>
</dbReference>
<name>A0A8K0XQV1_9AGAR</name>
<dbReference type="Gene3D" id="2.30.180.10">
    <property type="entry name" value="FAS1 domain"/>
    <property type="match status" value="2"/>
</dbReference>
<protein>
    <submittedName>
        <fullName evidence="5">FAS1 domain-containing protein</fullName>
    </submittedName>
</protein>
<feature type="domain" description="FAS1" evidence="4">
    <location>
        <begin position="189"/>
        <end position="326"/>
    </location>
</feature>
<accession>A0A8K0XQV1</accession>
<keyword evidence="6" id="KW-1185">Reference proteome</keyword>
<evidence type="ECO:0000256" key="2">
    <source>
        <dbReference type="SAM" id="Phobius"/>
    </source>
</evidence>
<evidence type="ECO:0000256" key="3">
    <source>
        <dbReference type="SAM" id="SignalP"/>
    </source>
</evidence>
<keyword evidence="3" id="KW-0732">Signal</keyword>
<dbReference type="InterPro" id="IPR036378">
    <property type="entry name" value="FAS1_dom_sf"/>
</dbReference>
<feature type="transmembrane region" description="Helical" evidence="2">
    <location>
        <begin position="385"/>
        <end position="404"/>
    </location>
</feature>
<sequence>MLTSSLLLAAAVPAAMAQNITFLTGLLGSLQSAGLTQIASIAQSLNSTSEGQNVLASLSSGSPYLLLAPNDAALENAPANVTSDANALASVFSYHVVPGSFNGTAPKYPNTTLARTLLVNGNYVQLEGNKPQVVAWSTRADGKVHILNQRNDSTVVNTTSFGNLTVWVVDHLLQIPQDLSTTIPADKISLTGVDAVLKTIQTPFFDSTTNASTNVTLFDALNTGFHGFTFFAPNTSAISLVQSQLQQLNTTAAQTVLYNHLLNGTTVYTPELPGESFVTAAGETLSFTLNTTGTFVTDQTTNITARIVQPDVLLPNGVIHVIDRVLFNTNSDASAASSAIASATSAATQTQSSQTAPIGFSQTSGLASPTGGSDTGSAVSAFGGASWGILVAALGVVFGGLITVA</sequence>
<evidence type="ECO:0000256" key="1">
    <source>
        <dbReference type="SAM" id="MobiDB-lite"/>
    </source>
</evidence>
<keyword evidence="2" id="KW-1133">Transmembrane helix</keyword>
<dbReference type="SUPFAM" id="SSF82153">
    <property type="entry name" value="FAS1 domain"/>
    <property type="match status" value="2"/>
</dbReference>
<dbReference type="GO" id="GO:0005615">
    <property type="term" value="C:extracellular space"/>
    <property type="evidence" value="ECO:0007669"/>
    <property type="project" value="TreeGrafter"/>
</dbReference>
<gene>
    <name evidence="5" type="ORF">BXZ70DRAFT_891735</name>
</gene>
<dbReference type="PANTHER" id="PTHR10900:SF122">
    <property type="entry name" value="FAS1 DOMAIN-CONTAINING PROTEIN"/>
    <property type="match status" value="1"/>
</dbReference>
<dbReference type="Proteomes" id="UP000813824">
    <property type="component" value="Unassembled WGS sequence"/>
</dbReference>
<evidence type="ECO:0000313" key="6">
    <source>
        <dbReference type="Proteomes" id="UP000813824"/>
    </source>
</evidence>
<evidence type="ECO:0000313" key="5">
    <source>
        <dbReference type="EMBL" id="KAH8101625.1"/>
    </source>
</evidence>
<dbReference type="GO" id="GO:0016236">
    <property type="term" value="P:macroautophagy"/>
    <property type="evidence" value="ECO:0007669"/>
    <property type="project" value="TreeGrafter"/>
</dbReference>
<dbReference type="EMBL" id="JAEVFJ010000012">
    <property type="protein sequence ID" value="KAH8101625.1"/>
    <property type="molecule type" value="Genomic_DNA"/>
</dbReference>
<feature type="signal peptide" evidence="3">
    <location>
        <begin position="1"/>
        <end position="17"/>
    </location>
</feature>
<dbReference type="InterPro" id="IPR000782">
    <property type="entry name" value="FAS1_domain"/>
</dbReference>
<organism evidence="5 6">
    <name type="scientific">Cristinia sonorae</name>
    <dbReference type="NCBI Taxonomy" id="1940300"/>
    <lineage>
        <taxon>Eukaryota</taxon>
        <taxon>Fungi</taxon>
        <taxon>Dikarya</taxon>
        <taxon>Basidiomycota</taxon>
        <taxon>Agaricomycotina</taxon>
        <taxon>Agaricomycetes</taxon>
        <taxon>Agaricomycetidae</taxon>
        <taxon>Agaricales</taxon>
        <taxon>Pleurotineae</taxon>
        <taxon>Stephanosporaceae</taxon>
        <taxon>Cristinia</taxon>
    </lineage>
</organism>
<dbReference type="PANTHER" id="PTHR10900">
    <property type="entry name" value="PERIOSTIN-RELATED"/>
    <property type="match status" value="1"/>
</dbReference>
<feature type="region of interest" description="Disordered" evidence="1">
    <location>
        <begin position="352"/>
        <end position="371"/>
    </location>
</feature>
<keyword evidence="2" id="KW-0472">Membrane</keyword>
<evidence type="ECO:0000259" key="4">
    <source>
        <dbReference type="PROSITE" id="PS50213"/>
    </source>
</evidence>
<dbReference type="GO" id="GO:0000329">
    <property type="term" value="C:fungal-type vacuole membrane"/>
    <property type="evidence" value="ECO:0007669"/>
    <property type="project" value="TreeGrafter"/>
</dbReference>
<keyword evidence="2" id="KW-0812">Transmembrane</keyword>
<feature type="compositionally biased region" description="Polar residues" evidence="1">
    <location>
        <begin position="360"/>
        <end position="371"/>
    </location>
</feature>
<feature type="domain" description="FAS1" evidence="4">
    <location>
        <begin position="32"/>
        <end position="173"/>
    </location>
</feature>
<dbReference type="AlphaFoldDB" id="A0A8K0XQV1"/>
<comment type="caution">
    <text evidence="5">The sequence shown here is derived from an EMBL/GenBank/DDBJ whole genome shotgun (WGS) entry which is preliminary data.</text>
</comment>
<dbReference type="InterPro" id="IPR050904">
    <property type="entry name" value="Adhesion/Biosynth-related"/>
</dbReference>